<dbReference type="AlphaFoldDB" id="A0A6C0DN03"/>
<evidence type="ECO:0000256" key="1">
    <source>
        <dbReference type="SAM" id="Phobius"/>
    </source>
</evidence>
<organism evidence="2">
    <name type="scientific">viral metagenome</name>
    <dbReference type="NCBI Taxonomy" id="1070528"/>
    <lineage>
        <taxon>unclassified sequences</taxon>
        <taxon>metagenomes</taxon>
        <taxon>organismal metagenomes</taxon>
    </lineage>
</organism>
<dbReference type="Pfam" id="PF05721">
    <property type="entry name" value="PhyH"/>
    <property type="match status" value="1"/>
</dbReference>
<keyword evidence="1" id="KW-1133">Transmembrane helix</keyword>
<evidence type="ECO:0000313" key="2">
    <source>
        <dbReference type="EMBL" id="QHT17977.1"/>
    </source>
</evidence>
<proteinExistence type="predicted"/>
<feature type="transmembrane region" description="Helical" evidence="1">
    <location>
        <begin position="7"/>
        <end position="32"/>
    </location>
</feature>
<name>A0A6C0DN03_9ZZZZ</name>
<dbReference type="Gene3D" id="2.60.120.620">
    <property type="entry name" value="q2cbj1_9rhob like domain"/>
    <property type="match status" value="1"/>
</dbReference>
<dbReference type="SUPFAM" id="SSF51197">
    <property type="entry name" value="Clavaminate synthase-like"/>
    <property type="match status" value="1"/>
</dbReference>
<dbReference type="EMBL" id="MN739647">
    <property type="protein sequence ID" value="QHT17977.1"/>
    <property type="molecule type" value="Genomic_DNA"/>
</dbReference>
<keyword evidence="1" id="KW-0472">Membrane</keyword>
<sequence>MKRFIWFAWWILWIFIVILLFFLLSMLARYWFVNPVYVAPDLSPKQQLEKEGVVRLSGLLSEVDIKILTHYGKENKILDAKRYILQSPKIRRMVVDMFGEDYAFQDYIFFIKKSQFHTCHRDYNGDLYNADQHFPSYTILFYLNDMGNCLDVLPASHLSMKDNYNWTDKTQTVQCSRGDAILFNANMVHNGSLNENNADKNMRIQMKLSHVEDRKTLDFYNNYNKVLDQTDKSPMIVKQLQKHVTCQFPVLGGYIKQYDTNVDNDTNKATNTVMTNNSISSVFAHLFPVLLTISE</sequence>
<dbReference type="InterPro" id="IPR008775">
    <property type="entry name" value="Phytyl_CoA_dOase-like"/>
</dbReference>
<evidence type="ECO:0008006" key="3">
    <source>
        <dbReference type="Google" id="ProtNLM"/>
    </source>
</evidence>
<reference evidence="2" key="1">
    <citation type="journal article" date="2020" name="Nature">
        <title>Giant virus diversity and host interactions through global metagenomics.</title>
        <authorList>
            <person name="Schulz F."/>
            <person name="Roux S."/>
            <person name="Paez-Espino D."/>
            <person name="Jungbluth S."/>
            <person name="Walsh D.A."/>
            <person name="Denef V.J."/>
            <person name="McMahon K.D."/>
            <person name="Konstantinidis K.T."/>
            <person name="Eloe-Fadrosh E.A."/>
            <person name="Kyrpides N.C."/>
            <person name="Woyke T."/>
        </authorList>
    </citation>
    <scope>NUCLEOTIDE SEQUENCE</scope>
    <source>
        <strain evidence="2">GVMAG-M-3300023174-3</strain>
    </source>
</reference>
<accession>A0A6C0DN03</accession>
<protein>
    <recommendedName>
        <fullName evidence="3">Phytanoyl-CoA dioxygenase</fullName>
    </recommendedName>
</protein>
<keyword evidence="1" id="KW-0812">Transmembrane</keyword>